<dbReference type="Proteomes" id="UP000729402">
    <property type="component" value="Unassembled WGS sequence"/>
</dbReference>
<name>A0A8J5SFJ3_ZIZPA</name>
<keyword evidence="4" id="KW-1185">Reference proteome</keyword>
<dbReference type="OrthoDB" id="1921606at2759"/>
<evidence type="ECO:0000313" key="3">
    <source>
        <dbReference type="EMBL" id="KAG8056871.1"/>
    </source>
</evidence>
<comment type="caution">
    <text evidence="3">The sequence shown here is derived from an EMBL/GenBank/DDBJ whole genome shotgun (WGS) entry which is preliminary data.</text>
</comment>
<feature type="transmembrane region" description="Helical" evidence="2">
    <location>
        <begin position="27"/>
        <end position="47"/>
    </location>
</feature>
<dbReference type="EMBL" id="JAAALK010000287">
    <property type="protein sequence ID" value="KAG8056871.1"/>
    <property type="molecule type" value="Genomic_DNA"/>
</dbReference>
<feature type="compositionally biased region" description="Basic and acidic residues" evidence="1">
    <location>
        <begin position="128"/>
        <end position="137"/>
    </location>
</feature>
<evidence type="ECO:0000313" key="4">
    <source>
        <dbReference type="Proteomes" id="UP000729402"/>
    </source>
</evidence>
<proteinExistence type="predicted"/>
<organism evidence="3 4">
    <name type="scientific">Zizania palustris</name>
    <name type="common">Northern wild rice</name>
    <dbReference type="NCBI Taxonomy" id="103762"/>
    <lineage>
        <taxon>Eukaryota</taxon>
        <taxon>Viridiplantae</taxon>
        <taxon>Streptophyta</taxon>
        <taxon>Embryophyta</taxon>
        <taxon>Tracheophyta</taxon>
        <taxon>Spermatophyta</taxon>
        <taxon>Magnoliopsida</taxon>
        <taxon>Liliopsida</taxon>
        <taxon>Poales</taxon>
        <taxon>Poaceae</taxon>
        <taxon>BOP clade</taxon>
        <taxon>Oryzoideae</taxon>
        <taxon>Oryzeae</taxon>
        <taxon>Zizaniinae</taxon>
        <taxon>Zizania</taxon>
    </lineage>
</organism>
<accession>A0A8J5SFJ3</accession>
<keyword evidence="2" id="KW-1133">Transmembrane helix</keyword>
<reference evidence="3" key="1">
    <citation type="journal article" date="2021" name="bioRxiv">
        <title>Whole Genome Assembly and Annotation of Northern Wild Rice, Zizania palustris L., Supports a Whole Genome Duplication in the Zizania Genus.</title>
        <authorList>
            <person name="Haas M."/>
            <person name="Kono T."/>
            <person name="Macchietto M."/>
            <person name="Millas R."/>
            <person name="McGilp L."/>
            <person name="Shao M."/>
            <person name="Duquette J."/>
            <person name="Hirsch C.N."/>
            <person name="Kimball J."/>
        </authorList>
    </citation>
    <scope>NUCLEOTIDE SEQUENCE</scope>
    <source>
        <tissue evidence="3">Fresh leaf tissue</tissue>
    </source>
</reference>
<feature type="region of interest" description="Disordered" evidence="1">
    <location>
        <begin position="128"/>
        <end position="174"/>
    </location>
</feature>
<sequence length="231" mass="24586">MELLDMVPADAIAIRIYSLPAAATTVGSLWACWLVAALAAAFGLWCIRAGAAAGSSAKPDAGGGVRSALVEDKQPKRPRSVASSSAVVVDEAAELVAAASSPSEPSSTPCKVRFTAYYGGSGRHDDGVVDGVRRCADGDDNDDGDGEGEKPQRRPSPGMTSRRRSTAMSTTPPWEEREMAVRWRGDLGWYRHLDMSALDGSVVRLWHGEVAAAPPPRRRSRRAGLEFHLSL</sequence>
<protein>
    <submittedName>
        <fullName evidence="3">Uncharacterized protein</fullName>
    </submittedName>
</protein>
<keyword evidence="2" id="KW-0472">Membrane</keyword>
<gene>
    <name evidence="3" type="ORF">GUJ93_ZPchr0002g24857</name>
</gene>
<reference evidence="3" key="2">
    <citation type="submission" date="2021-02" db="EMBL/GenBank/DDBJ databases">
        <authorList>
            <person name="Kimball J.A."/>
            <person name="Haas M.W."/>
            <person name="Macchietto M."/>
            <person name="Kono T."/>
            <person name="Duquette J."/>
            <person name="Shao M."/>
        </authorList>
    </citation>
    <scope>NUCLEOTIDE SEQUENCE</scope>
    <source>
        <tissue evidence="3">Fresh leaf tissue</tissue>
    </source>
</reference>
<feature type="region of interest" description="Disordered" evidence="1">
    <location>
        <begin position="54"/>
        <end position="84"/>
    </location>
</feature>
<keyword evidence="2" id="KW-0812">Transmembrane</keyword>
<evidence type="ECO:0000256" key="1">
    <source>
        <dbReference type="SAM" id="MobiDB-lite"/>
    </source>
</evidence>
<dbReference type="AlphaFoldDB" id="A0A8J5SFJ3"/>
<evidence type="ECO:0000256" key="2">
    <source>
        <dbReference type="SAM" id="Phobius"/>
    </source>
</evidence>
<dbReference type="PANTHER" id="PTHR36369:SF1">
    <property type="entry name" value="TRANSMEMBRANE PROTEIN"/>
    <property type="match status" value="1"/>
</dbReference>
<dbReference type="PANTHER" id="PTHR36369">
    <property type="entry name" value="TRANSMEMBRANE PROTEIN"/>
    <property type="match status" value="1"/>
</dbReference>